<accession>A0A7C9PME1</accession>
<comment type="caution">
    <text evidence="1">The sequence shown here is derived from an EMBL/GenBank/DDBJ whole genome shotgun (WGS) entry which is preliminary data.</text>
</comment>
<gene>
    <name evidence="1" type="ORF">G3T37_06045</name>
</gene>
<dbReference type="Proteomes" id="UP000479756">
    <property type="component" value="Unassembled WGS sequence"/>
</dbReference>
<keyword evidence="2" id="KW-1185">Reference proteome</keyword>
<sequence length="272" mass="30163">MNPPELTPNSIPPELNVQRLTRSAKHFETTIDAAIQLAREQGREIDDNTAALIAHVLSRGLGRDSALAEYARTRTGTPDTLSAEYLRIYGHPQTLGTVRGWIDWLGTYLTTKVNNADFETSSEADATEGPQFLRPPKLLRSELTISGETLSLHLPPTVDGPQIQAIVQHLESLPLIESPAFRAFLTLPDVDGSATNLVESFHEFYVGHFDTYSGLIYALSPLEEWQTALGQWTAENGLPHEAVTFDEGIVLEQVREVYDILEKDGGFYAFNK</sequence>
<dbReference type="RefSeq" id="WP_163472516.1">
    <property type="nucleotide sequence ID" value="NZ_JAAGWZ010000001.1"/>
</dbReference>
<evidence type="ECO:0000313" key="2">
    <source>
        <dbReference type="Proteomes" id="UP000479756"/>
    </source>
</evidence>
<protein>
    <submittedName>
        <fullName evidence="1">Uncharacterized protein</fullName>
    </submittedName>
</protein>
<dbReference type="AlphaFoldDB" id="A0A7C9PME1"/>
<evidence type="ECO:0000313" key="1">
    <source>
        <dbReference type="EMBL" id="NEM90914.1"/>
    </source>
</evidence>
<proteinExistence type="predicted"/>
<reference evidence="1 2" key="1">
    <citation type="journal article" date="2014" name="Int. J. Syst. Evol. Microbiol.">
        <title>Description of Galbitalea soli gen. nov., sp. nov., and Frondihabitans sucicola sp. nov.</title>
        <authorList>
            <person name="Kim S.J."/>
            <person name="Lim J.M."/>
            <person name="Ahn J.H."/>
            <person name="Weon H.Y."/>
            <person name="Hamada M."/>
            <person name="Suzuki K."/>
            <person name="Ahn T.Y."/>
            <person name="Kwon S.W."/>
        </authorList>
    </citation>
    <scope>NUCLEOTIDE SEQUENCE [LARGE SCALE GENOMIC DNA]</scope>
    <source>
        <strain evidence="1 2">NBRC 108727</strain>
    </source>
</reference>
<name>A0A7C9PME1_9MICO</name>
<organism evidence="1 2">
    <name type="scientific">Galbitalea soli</name>
    <dbReference type="NCBI Taxonomy" id="1268042"/>
    <lineage>
        <taxon>Bacteria</taxon>
        <taxon>Bacillati</taxon>
        <taxon>Actinomycetota</taxon>
        <taxon>Actinomycetes</taxon>
        <taxon>Micrococcales</taxon>
        <taxon>Microbacteriaceae</taxon>
        <taxon>Galbitalea</taxon>
    </lineage>
</organism>
<dbReference type="EMBL" id="JAAGWZ010000001">
    <property type="protein sequence ID" value="NEM90914.1"/>
    <property type="molecule type" value="Genomic_DNA"/>
</dbReference>